<dbReference type="AlphaFoldDB" id="A0A4R5BUM5"/>
<dbReference type="Gene3D" id="3.40.710.10">
    <property type="entry name" value="DD-peptidase/beta-lactamase superfamily"/>
    <property type="match status" value="1"/>
</dbReference>
<dbReference type="Proteomes" id="UP000294513">
    <property type="component" value="Unassembled WGS sequence"/>
</dbReference>
<dbReference type="InterPro" id="IPR045155">
    <property type="entry name" value="Beta-lactam_cat"/>
</dbReference>
<accession>A0A4R5BUM5</accession>
<dbReference type="SUPFAM" id="SSF56601">
    <property type="entry name" value="beta-lactamase/transpeptidase-like"/>
    <property type="match status" value="1"/>
</dbReference>
<dbReference type="OrthoDB" id="33989at2"/>
<feature type="domain" description="Beta-lactamase class A catalytic" evidence="2">
    <location>
        <begin position="204"/>
        <end position="447"/>
    </location>
</feature>
<sequence length="478" mass="50697">MRLPRPGVRPAARPAGRRAAAGRRRSRRVRRGAAGRPRRPGPRGVPARGGAGRPRRAAGVLPQARVRPARRPRGAAPAVRGRARPRRDGRGPRPAHRRPGGGDVAAAARRAAGLADVVRVAAGLGPRAGPRSRAGARHRRLHGRRDRRPARRGRHDAAGRRARPPRRPAPGVGVPRVTRPRERPADAPVRIEAAFRDAGVTGHLHAVDVDTGREVAVRAEEPVVLASVFKVPLLVAFHRQAAAGTLDPTERVTLRPQDRTSGPTGLSALLDEVAMSLRDLACLMITVSDNASADALLERVGLDAVNATAAALGLPGTVVEGGGRDLFDVLLADAGAASLGEVWARLDEPGMLGRLRALDPALTSRSTPRDMTRLLGLIWRDEAAPPPECAAMRRLFGLQVWPHRLSSGFPFDDVVVSGKTGTLPTIRNEVGVVEYPDGGRYAVAVFTRSPLPVAVLPEADAVIGAAARLAVESLRRTG</sequence>
<evidence type="ECO:0000313" key="3">
    <source>
        <dbReference type="EMBL" id="TDD90808.1"/>
    </source>
</evidence>
<dbReference type="GO" id="GO:0030655">
    <property type="term" value="P:beta-lactam antibiotic catabolic process"/>
    <property type="evidence" value="ECO:0007669"/>
    <property type="project" value="InterPro"/>
</dbReference>
<protein>
    <submittedName>
        <fullName evidence="3">Serine hydrolase</fullName>
    </submittedName>
</protein>
<feature type="region of interest" description="Disordered" evidence="1">
    <location>
        <begin position="125"/>
        <end position="184"/>
    </location>
</feature>
<feature type="compositionally biased region" description="Low complexity" evidence="1">
    <location>
        <begin position="57"/>
        <end position="66"/>
    </location>
</feature>
<reference evidence="3 4" key="1">
    <citation type="submission" date="2019-03" db="EMBL/GenBank/DDBJ databases">
        <title>Draft genome sequences of novel Actinobacteria.</title>
        <authorList>
            <person name="Sahin N."/>
            <person name="Ay H."/>
            <person name="Saygin H."/>
        </authorList>
    </citation>
    <scope>NUCLEOTIDE SEQUENCE [LARGE SCALE GENOMIC DNA]</scope>
    <source>
        <strain evidence="3 4">H3C3</strain>
    </source>
</reference>
<gene>
    <name evidence="3" type="ORF">E1298_12600</name>
</gene>
<dbReference type="Pfam" id="PF13354">
    <property type="entry name" value="Beta-lactamase2"/>
    <property type="match status" value="1"/>
</dbReference>
<name>A0A4R5BUM5_9ACTN</name>
<comment type="caution">
    <text evidence="3">The sequence shown here is derived from an EMBL/GenBank/DDBJ whole genome shotgun (WGS) entry which is preliminary data.</text>
</comment>
<feature type="region of interest" description="Disordered" evidence="1">
    <location>
        <begin position="1"/>
        <end position="107"/>
    </location>
</feature>
<dbReference type="PANTHER" id="PTHR35333:SF3">
    <property type="entry name" value="BETA-LACTAMASE-TYPE TRANSPEPTIDASE FOLD CONTAINING PROTEIN"/>
    <property type="match status" value="1"/>
</dbReference>
<feature type="compositionally biased region" description="Basic residues" evidence="1">
    <location>
        <begin position="20"/>
        <end position="41"/>
    </location>
</feature>
<dbReference type="GO" id="GO:0008800">
    <property type="term" value="F:beta-lactamase activity"/>
    <property type="evidence" value="ECO:0007669"/>
    <property type="project" value="InterPro"/>
</dbReference>
<evidence type="ECO:0000313" key="4">
    <source>
        <dbReference type="Proteomes" id="UP000294513"/>
    </source>
</evidence>
<keyword evidence="3" id="KW-0378">Hydrolase</keyword>
<dbReference type="PANTHER" id="PTHR35333">
    <property type="entry name" value="BETA-LACTAMASE"/>
    <property type="match status" value="1"/>
</dbReference>
<dbReference type="EMBL" id="SMKU01000048">
    <property type="protein sequence ID" value="TDD90808.1"/>
    <property type="molecule type" value="Genomic_DNA"/>
</dbReference>
<evidence type="ECO:0000259" key="2">
    <source>
        <dbReference type="Pfam" id="PF13354"/>
    </source>
</evidence>
<dbReference type="InterPro" id="IPR000871">
    <property type="entry name" value="Beta-lactam_class-A"/>
</dbReference>
<proteinExistence type="predicted"/>
<feature type="compositionally biased region" description="Low complexity" evidence="1">
    <location>
        <begin position="1"/>
        <end position="19"/>
    </location>
</feature>
<feature type="compositionally biased region" description="Basic residues" evidence="1">
    <location>
        <begin position="134"/>
        <end position="166"/>
    </location>
</feature>
<dbReference type="InterPro" id="IPR012338">
    <property type="entry name" value="Beta-lactam/transpept-like"/>
</dbReference>
<dbReference type="GO" id="GO:0046677">
    <property type="term" value="P:response to antibiotic"/>
    <property type="evidence" value="ECO:0007669"/>
    <property type="project" value="InterPro"/>
</dbReference>
<organism evidence="3 4">
    <name type="scientific">Actinomadura rubrisoli</name>
    <dbReference type="NCBI Taxonomy" id="2530368"/>
    <lineage>
        <taxon>Bacteria</taxon>
        <taxon>Bacillati</taxon>
        <taxon>Actinomycetota</taxon>
        <taxon>Actinomycetes</taxon>
        <taxon>Streptosporangiales</taxon>
        <taxon>Thermomonosporaceae</taxon>
        <taxon>Actinomadura</taxon>
    </lineage>
</organism>
<evidence type="ECO:0000256" key="1">
    <source>
        <dbReference type="SAM" id="MobiDB-lite"/>
    </source>
</evidence>
<keyword evidence="4" id="KW-1185">Reference proteome</keyword>